<gene>
    <name evidence="1" type="primary">9-303</name>
</gene>
<dbReference type="KEGG" id="vg:40526290"/>
<accession>J7Q7I3</accession>
<dbReference type="GeneID" id="40526290"/>
<organism evidence="1 2">
    <name type="scientific">Alphaspiravirus yamagawaense</name>
    <dbReference type="NCBI Taxonomy" id="1157339"/>
    <lineage>
        <taxon>Viruses</taxon>
        <taxon>Viruses incertae sedis</taxon>
        <taxon>Spiraviridae</taxon>
        <taxon>Alphaspiravirus</taxon>
    </lineage>
</organism>
<evidence type="ECO:0000313" key="1">
    <source>
        <dbReference type="EMBL" id="CCG27822.1"/>
    </source>
</evidence>
<proteinExistence type="predicted"/>
<keyword evidence="2" id="KW-1185">Reference proteome</keyword>
<sequence length="303" mass="33765">MMPLYKIEVGKSSIKGIVDVNGGVRRNLQLRQFWSLLTSILLDTSVALRDTGGSQYSVNYGSSNPDLDARIVLGQGTDPPSFGQYNLVQYSKELPTNKVVSDVSGTPPYTRVTLSTTADIDAQELGIRQDIRYYYLLTRTVQQVAIGDVLNYHLEFKQPWLKNFALFWFGKLNKSNVDGVLDVTGASRTLRTAGDTTAGTMRLLISEDIITWSPTLYSIPNAVELTDYHWTFWSNDNYVVLVYLASIIPAVTMTVNTIGIVQRLYDSGGNQFDALLAALDISSSPLTLEANKHNFIMLKFVFH</sequence>
<protein>
    <submittedName>
        <fullName evidence="1">Uncharacterized protein</fullName>
    </submittedName>
</protein>
<dbReference type="Proteomes" id="UP000003929">
    <property type="component" value="Segment"/>
</dbReference>
<reference evidence="1 2" key="1">
    <citation type="journal article" date="2012" name="Proc. Natl. Acad. Sci. U.S.A.">
        <title>Archaeal virus with exceptional virion architecture and the largest single-stranded DNA genome.</title>
        <authorList>
            <person name="Mochizuki T."/>
            <person name="Krupovic M."/>
            <person name="Pehau-Arnaudet G."/>
            <person name="Sako Y."/>
            <person name="Forterre P."/>
            <person name="Prangishvili D."/>
        </authorList>
    </citation>
    <scope>NUCLEOTIDE SEQUENCE [LARGE SCALE GENOMIC DNA]</scope>
</reference>
<dbReference type="EMBL" id="HE681887">
    <property type="protein sequence ID" value="CCG27822.1"/>
    <property type="molecule type" value="Genomic_DNA"/>
</dbReference>
<dbReference type="RefSeq" id="YP_009666054.1">
    <property type="nucleotide sequence ID" value="NC_043427.1"/>
</dbReference>
<evidence type="ECO:0000313" key="2">
    <source>
        <dbReference type="Proteomes" id="UP000003929"/>
    </source>
</evidence>
<name>J7Q7I3_9VIRU</name>